<sequence length="486" mass="54618">MSIEAIDIEGTETIEIPLFENPSMTDFEISMNKFNTSINSQFMNVSTGSQRINFNGILSVEGIDSKAKKIITNSNYEINALDGELVILFTDPLYVSMLTCRGKSFRDSKSCMIRLISGEFSEKKFISRHSVTSHGREAEYKINDIIRGVILSPSTEFSHASAIDFPLFFSDDIKMNSISDAHKGLSLEAETLRQTIFNQVNDVTSYLDTKTSDYKALVKDMNTATKEKERLEKSNAQNSLILNQIQHDIAKTSEEAAKYQLLKMNAAAEIDGLKASINEHKDIVKSESREFDVLLKDVADKKIELLGLKDEIRTAKKDINLTSLDMKGHSTESQKQLTYYYRLSLAVIVFLAAVFFFIYSNAETFKVLIDANSKVSPWNILLSRLPLITATTLIIGTLSALLFYLVNHIILVNADKMNMLKASILAEQITGTLSSKGMTDEEIRDCKRNTKIELVMNVFTTKPEKVSESKQQDVLKQILEAVKITK</sequence>
<keyword evidence="1" id="KW-0812">Transmembrane</keyword>
<dbReference type="AlphaFoldDB" id="A0A5J6WJ07"/>
<evidence type="ECO:0000256" key="1">
    <source>
        <dbReference type="SAM" id="Phobius"/>
    </source>
</evidence>
<dbReference type="RefSeq" id="WP_019442861.1">
    <property type="nucleotide sequence ID" value="NZ_ALOE01000037.1"/>
</dbReference>
<feature type="transmembrane region" description="Helical" evidence="1">
    <location>
        <begin position="339"/>
        <end position="359"/>
    </location>
</feature>
<dbReference type="OrthoDB" id="7068971at2"/>
<evidence type="ECO:0000313" key="2">
    <source>
        <dbReference type="EMBL" id="QFI37171.1"/>
    </source>
</evidence>
<keyword evidence="3" id="KW-1185">Reference proteome</keyword>
<feature type="transmembrane region" description="Helical" evidence="1">
    <location>
        <begin position="387"/>
        <end position="411"/>
    </location>
</feature>
<organism evidence="2 3">
    <name type="scientific">Moritella marina ATCC 15381</name>
    <dbReference type="NCBI Taxonomy" id="1202962"/>
    <lineage>
        <taxon>Bacteria</taxon>
        <taxon>Pseudomonadati</taxon>
        <taxon>Pseudomonadota</taxon>
        <taxon>Gammaproteobacteria</taxon>
        <taxon>Alteromonadales</taxon>
        <taxon>Moritellaceae</taxon>
        <taxon>Moritella</taxon>
    </lineage>
</organism>
<dbReference type="KEGG" id="mmaa:FR932_04670"/>
<name>A0A5J6WJ07_MORMI</name>
<dbReference type="EMBL" id="CP044399">
    <property type="protein sequence ID" value="QFI37171.1"/>
    <property type="molecule type" value="Genomic_DNA"/>
</dbReference>
<evidence type="ECO:0000313" key="3">
    <source>
        <dbReference type="Proteomes" id="UP000327424"/>
    </source>
</evidence>
<gene>
    <name evidence="2" type="ORF">FR932_04670</name>
</gene>
<accession>A0A5J6WJ07</accession>
<proteinExistence type="predicted"/>
<protein>
    <submittedName>
        <fullName evidence="2">Uncharacterized protein</fullName>
    </submittedName>
</protein>
<dbReference type="Proteomes" id="UP000327424">
    <property type="component" value="Chromosome"/>
</dbReference>
<keyword evidence="1" id="KW-1133">Transmembrane helix</keyword>
<keyword evidence="1" id="KW-0472">Membrane</keyword>
<reference evidence="2 3" key="1">
    <citation type="submission" date="2019-09" db="EMBL/GenBank/DDBJ databases">
        <title>Hybrid Assembly of the complete Genome of the Deep-Sea Bacterium Moritella marina from long Nanopore and Illumina reads.</title>
        <authorList>
            <person name="Magin S."/>
            <person name="Georgoulis A."/>
            <person name="Papadimitriou K."/>
            <person name="Iliakis G."/>
            <person name="Vorgias C.E."/>
        </authorList>
    </citation>
    <scope>NUCLEOTIDE SEQUENCE [LARGE SCALE GENOMIC DNA]</scope>
    <source>
        <strain evidence="2 3">MP-1</strain>
    </source>
</reference>